<protein>
    <submittedName>
        <fullName evidence="2">Uncharacterized protein</fullName>
    </submittedName>
</protein>
<dbReference type="AlphaFoldDB" id="A0A9N9RFX9"/>
<accession>A0A9N9RFX9</accession>
<evidence type="ECO:0000256" key="1">
    <source>
        <dbReference type="SAM" id="SignalP"/>
    </source>
</evidence>
<feature type="chain" id="PRO_5040185404" evidence="1">
    <location>
        <begin position="22"/>
        <end position="35"/>
    </location>
</feature>
<evidence type="ECO:0000313" key="3">
    <source>
        <dbReference type="Proteomes" id="UP001153620"/>
    </source>
</evidence>
<gene>
    <name evidence="2" type="ORF">CHIRRI_LOCUS124</name>
</gene>
<reference evidence="2" key="1">
    <citation type="submission" date="2022-01" db="EMBL/GenBank/DDBJ databases">
        <authorList>
            <person name="King R."/>
        </authorList>
    </citation>
    <scope>NUCLEOTIDE SEQUENCE</scope>
</reference>
<reference evidence="2" key="2">
    <citation type="submission" date="2022-10" db="EMBL/GenBank/DDBJ databases">
        <authorList>
            <consortium name="ENA_rothamsted_submissions"/>
            <consortium name="culmorum"/>
            <person name="King R."/>
        </authorList>
    </citation>
    <scope>NUCLEOTIDE SEQUENCE</scope>
</reference>
<keyword evidence="1" id="KW-0732">Signal</keyword>
<sequence length="35" mass="3979">MSFTKSVPILLILFMVHWIAADQDCCNFLGCWCDG</sequence>
<feature type="signal peptide" evidence="1">
    <location>
        <begin position="1"/>
        <end position="21"/>
    </location>
</feature>
<proteinExistence type="predicted"/>
<keyword evidence="3" id="KW-1185">Reference proteome</keyword>
<name>A0A9N9RFX9_9DIPT</name>
<organism evidence="2 3">
    <name type="scientific">Chironomus riparius</name>
    <dbReference type="NCBI Taxonomy" id="315576"/>
    <lineage>
        <taxon>Eukaryota</taxon>
        <taxon>Metazoa</taxon>
        <taxon>Ecdysozoa</taxon>
        <taxon>Arthropoda</taxon>
        <taxon>Hexapoda</taxon>
        <taxon>Insecta</taxon>
        <taxon>Pterygota</taxon>
        <taxon>Neoptera</taxon>
        <taxon>Endopterygota</taxon>
        <taxon>Diptera</taxon>
        <taxon>Nematocera</taxon>
        <taxon>Chironomoidea</taxon>
        <taxon>Chironomidae</taxon>
        <taxon>Chironominae</taxon>
        <taxon>Chironomus</taxon>
    </lineage>
</organism>
<dbReference type="EMBL" id="OU895877">
    <property type="protein sequence ID" value="CAG9797124.1"/>
    <property type="molecule type" value="Genomic_DNA"/>
</dbReference>
<dbReference type="Proteomes" id="UP001153620">
    <property type="component" value="Chromosome 1"/>
</dbReference>
<evidence type="ECO:0000313" key="2">
    <source>
        <dbReference type="EMBL" id="CAG9797124.1"/>
    </source>
</evidence>